<sequence>MQVIVQCQYEENMTVPAAGNTDGARWIFWAPYKYRLELRVKGVLASPQKGYAADNFGQLRHTCSKNVYRTKHQTKKNPTIADRVFLLLRITSLTITYFHTGCSTIIGAKLFHGP</sequence>
<reference evidence="1 2" key="1">
    <citation type="submission" date="2021-03" db="EMBL/GenBank/DDBJ databases">
        <title>Draft genome sequence of Janthinobacterium sp. strain PLB02 isolated from infected primmorphs (Lubomirskia baicalensis).</title>
        <authorList>
            <person name="Chernogor L.I."/>
            <person name="Belikov S.I."/>
            <person name="Petrushin I.S."/>
        </authorList>
    </citation>
    <scope>NUCLEOTIDE SEQUENCE [LARGE SCALE GENOMIC DNA]</scope>
    <source>
        <strain evidence="1 2">PLB02</strain>
    </source>
</reference>
<evidence type="ECO:0000313" key="2">
    <source>
        <dbReference type="Proteomes" id="UP000662821"/>
    </source>
</evidence>
<dbReference type="Proteomes" id="UP000662821">
    <property type="component" value="Chromosome"/>
</dbReference>
<name>A0AAJ4MSQ7_9BURK</name>
<organism evidence="1 2">
    <name type="scientific">Janthinobacterium lividum</name>
    <dbReference type="NCBI Taxonomy" id="29581"/>
    <lineage>
        <taxon>Bacteria</taxon>
        <taxon>Pseudomonadati</taxon>
        <taxon>Pseudomonadota</taxon>
        <taxon>Betaproteobacteria</taxon>
        <taxon>Burkholderiales</taxon>
        <taxon>Oxalobacteraceae</taxon>
        <taxon>Janthinobacterium</taxon>
    </lineage>
</organism>
<protein>
    <submittedName>
        <fullName evidence="1">Uncharacterized protein</fullName>
    </submittedName>
</protein>
<dbReference type="EMBL" id="CP071520">
    <property type="protein sequence ID" value="QSX96397.1"/>
    <property type="molecule type" value="Genomic_DNA"/>
</dbReference>
<proteinExistence type="predicted"/>
<accession>A0AAJ4MSQ7</accession>
<dbReference type="AlphaFoldDB" id="A0AAJ4MSQ7"/>
<dbReference type="RefSeq" id="WP_208672441.1">
    <property type="nucleotide sequence ID" value="NZ_CP071520.1"/>
</dbReference>
<gene>
    <name evidence="1" type="ORF">J3P46_28015</name>
</gene>
<feature type="non-terminal residue" evidence="1">
    <location>
        <position position="114"/>
    </location>
</feature>
<evidence type="ECO:0000313" key="1">
    <source>
        <dbReference type="EMBL" id="QSX96397.1"/>
    </source>
</evidence>